<dbReference type="EMBL" id="CCKQ01010358">
    <property type="protein sequence ID" value="CDW81874.1"/>
    <property type="molecule type" value="Genomic_DNA"/>
</dbReference>
<evidence type="ECO:0000256" key="2">
    <source>
        <dbReference type="SAM" id="Phobius"/>
    </source>
</evidence>
<feature type="compositionally biased region" description="Basic and acidic residues" evidence="1">
    <location>
        <begin position="568"/>
        <end position="585"/>
    </location>
</feature>
<organism evidence="3 4">
    <name type="scientific">Stylonychia lemnae</name>
    <name type="common">Ciliate</name>
    <dbReference type="NCBI Taxonomy" id="5949"/>
    <lineage>
        <taxon>Eukaryota</taxon>
        <taxon>Sar</taxon>
        <taxon>Alveolata</taxon>
        <taxon>Ciliophora</taxon>
        <taxon>Intramacronucleata</taxon>
        <taxon>Spirotrichea</taxon>
        <taxon>Stichotrichia</taxon>
        <taxon>Sporadotrichida</taxon>
        <taxon>Oxytrichidae</taxon>
        <taxon>Stylonychinae</taxon>
        <taxon>Stylonychia</taxon>
    </lineage>
</organism>
<keyword evidence="2" id="KW-1133">Transmembrane helix</keyword>
<sequence>MNLYAKLEHLEQDIYFDEDDYDQENDRVIMNLLQQKQVSINETHDKQKLEYMLQGEKARQVAVMEKIQRLEKFREKLHKQAGKWDAYERKSKDFMNLTSDCNYGCSKQCYQDYNLSTVINTFVSCIAPQCKCLNSFALQHIPEPYFNETEFNVRRLDIVKQASERVSENWPTAIRKTYLDANGYDLIRDCDLQCHRDCFAIKKYVPFDTLLQCPRYRCNCWYRLDEEITKQIPTGYLQAQDWTSQILKDCDKPCAQRCLSSFASKPEVEFCVQYKCGCKIEQGTQSDLLMDRLGFNRDKYVSNLPSQQVTKEISRETIYDDNDDLDESDTIQIERSLRIGENDRAKIQQSEYIGGRGGHQYIEKNITQTPYGVKQEKIVEKVYPQALFHHQQHELDQYQGQNDQMIDQQIHRSHQGPIVHDPLRLYQEQIAEPKNWNFNEENFPYKDQIRIREYHTIDNQPVHQNSQHHRPHSEMFRDQSNINYTEFNIHVDLYPSSDLLPDSVNQIRQQHHLEQQMKLQPRALENILDSRELQEYQDFLRFKKAKELMKVKTYEQDLEAEEEEEEQEVTHQKKQEKGKKGEKAHDKKGKGKERKEGKGKSDYAVLYNLDELMTDNEIASAQYQSLSIFVLFIVTILLMVATVSIYKNFIRSYDDKNSKLLYQGDQNEVAFQKMY</sequence>
<name>A0A078AI24_STYLE</name>
<keyword evidence="2" id="KW-0472">Membrane</keyword>
<proteinExistence type="predicted"/>
<accession>A0A078AI24</accession>
<dbReference type="AlphaFoldDB" id="A0A078AI24"/>
<reference evidence="3 4" key="1">
    <citation type="submission" date="2014-06" db="EMBL/GenBank/DDBJ databases">
        <authorList>
            <person name="Swart Estienne"/>
        </authorList>
    </citation>
    <scope>NUCLEOTIDE SEQUENCE [LARGE SCALE GENOMIC DNA]</scope>
    <source>
        <strain evidence="3 4">130c</strain>
    </source>
</reference>
<evidence type="ECO:0000256" key="1">
    <source>
        <dbReference type="SAM" id="MobiDB-lite"/>
    </source>
</evidence>
<gene>
    <name evidence="3" type="primary">Contig9890.g10576</name>
    <name evidence="3" type="ORF">STYLEM_10898</name>
</gene>
<evidence type="ECO:0000313" key="3">
    <source>
        <dbReference type="EMBL" id="CDW81874.1"/>
    </source>
</evidence>
<dbReference type="InParanoid" id="A0A078AI24"/>
<feature type="transmembrane region" description="Helical" evidence="2">
    <location>
        <begin position="626"/>
        <end position="646"/>
    </location>
</feature>
<keyword evidence="4" id="KW-1185">Reference proteome</keyword>
<dbReference type="Proteomes" id="UP000039865">
    <property type="component" value="Unassembled WGS sequence"/>
</dbReference>
<keyword evidence="2" id="KW-0812">Transmembrane</keyword>
<feature type="region of interest" description="Disordered" evidence="1">
    <location>
        <begin position="559"/>
        <end position="596"/>
    </location>
</feature>
<protein>
    <submittedName>
        <fullName evidence="3">Uncharacterized protein</fullName>
    </submittedName>
</protein>
<evidence type="ECO:0000313" key="4">
    <source>
        <dbReference type="Proteomes" id="UP000039865"/>
    </source>
</evidence>